<dbReference type="SUPFAM" id="SSF57184">
    <property type="entry name" value="Growth factor receptor domain"/>
    <property type="match status" value="1"/>
</dbReference>
<keyword evidence="1" id="KW-0812">Transmembrane</keyword>
<evidence type="ECO:0000256" key="1">
    <source>
        <dbReference type="SAM" id="Phobius"/>
    </source>
</evidence>
<organism evidence="2 3">
    <name type="scientific">Candidatus Nitrosotenuis uzonensis</name>
    <dbReference type="NCBI Taxonomy" id="1407055"/>
    <lineage>
        <taxon>Archaea</taxon>
        <taxon>Nitrososphaerota</taxon>
        <taxon>Candidatus Nitrosotenuis</taxon>
    </lineage>
</organism>
<name>A0A812EWF4_9ARCH</name>
<keyword evidence="1" id="KW-1133">Transmembrane helix</keyword>
<reference evidence="2" key="1">
    <citation type="submission" date="2021-02" db="EMBL/GenBank/DDBJ databases">
        <authorList>
            <person name="Han P."/>
        </authorList>
    </citation>
    <scope>NUCLEOTIDE SEQUENCE</scope>
    <source>
        <strain evidence="2">Candidatus Nitrosotenuis uzonensis 5A</strain>
    </source>
</reference>
<accession>A0A812EWF4</accession>
<evidence type="ECO:0000313" key="2">
    <source>
        <dbReference type="EMBL" id="CAE6493992.1"/>
    </source>
</evidence>
<keyword evidence="1" id="KW-0472">Membrane</keyword>
<dbReference type="AlphaFoldDB" id="A0A812EWF4"/>
<dbReference type="NCBIfam" id="NF041770">
    <property type="entry name" value="CFI_box_CTERM"/>
    <property type="match status" value="1"/>
</dbReference>
<sequence>MRVSARIALLSLILFSLGTSSAFAQVDIPPLSVKTELPLYDQGDTVVFKGHVKNLDANNMIDLTVRVVGPLVNGTSSNILQVKQITPQLNGDYEGFFIVSGPLWKTKGDYRILVNYGPQKADTTFFFNGGTGASVIDTPPPPPPPKCGPGEVLQNNVCVPFTQPPPQCGTGTVYDPVSKTCVVAQPVQCPPGQILSGGICVDEPPKPIDKPVVCGPGTVPNEQGICVPAPKADDKGGCLIATAAFGSELAPQVQILREVRDNVLLSTHSGTGFMSAFNAVYYSFSPTVADWERDSPVFKELVKTAITPMLSTLSILNYVDIDSEGQMLGYGIGIILLNIGMYFVVPAVVIIKVRGLLQKRRL</sequence>
<dbReference type="RefSeq" id="WP_205099124.1">
    <property type="nucleotide sequence ID" value="NZ_CAJNAQ010000005.1"/>
</dbReference>
<protein>
    <submittedName>
        <fullName evidence="2">Uncharacterized protein</fullName>
    </submittedName>
</protein>
<feature type="transmembrane region" description="Helical" evidence="1">
    <location>
        <begin position="327"/>
        <end position="351"/>
    </location>
</feature>
<dbReference type="InterPro" id="IPR009030">
    <property type="entry name" value="Growth_fac_rcpt_cys_sf"/>
</dbReference>
<dbReference type="Proteomes" id="UP000655759">
    <property type="component" value="Unassembled WGS sequence"/>
</dbReference>
<proteinExistence type="predicted"/>
<dbReference type="EMBL" id="CAJNAQ010000005">
    <property type="protein sequence ID" value="CAE6493992.1"/>
    <property type="molecule type" value="Genomic_DNA"/>
</dbReference>
<evidence type="ECO:0000313" key="3">
    <source>
        <dbReference type="Proteomes" id="UP000655759"/>
    </source>
</evidence>
<comment type="caution">
    <text evidence="2">The sequence shown here is derived from an EMBL/GenBank/DDBJ whole genome shotgun (WGS) entry which is preliminary data.</text>
</comment>
<dbReference type="InterPro" id="IPR049886">
    <property type="entry name" value="CFI_box_CTERM_dom"/>
</dbReference>
<gene>
    <name evidence="2" type="ORF">NUZ5A_50236</name>
</gene>